<feature type="transmembrane region" description="Helical" evidence="5">
    <location>
        <begin position="153"/>
        <end position="174"/>
    </location>
</feature>
<dbReference type="PANTHER" id="PTHR48021:SF39">
    <property type="entry name" value="MAJOR FACILITATOR SUPERFAMILY (MFS) PROFILE DOMAIN-CONTAINING PROTEIN"/>
    <property type="match status" value="1"/>
</dbReference>
<dbReference type="InterPro" id="IPR005829">
    <property type="entry name" value="Sugar_transporter_CS"/>
</dbReference>
<dbReference type="SUPFAM" id="SSF103473">
    <property type="entry name" value="MFS general substrate transporter"/>
    <property type="match status" value="1"/>
</dbReference>
<sequence>MESSDKYRYGMKSTFSQCLALMGAGFIQVGVGTQLMCSTIIIGALPEKTAVTILNDELTMTNNEASWFGSLMYLCTPLGSFVSSLVLTRLGHKNCMIITNIPYTMAFAMMYYAENVATMYASSILMGLSIGFSGGPFSAYIGEVCEPKLRGALMSATNVFYFGGSFMVTGVYAITRQWRLTLLINMAIPVITVIILILCPDSPIWLLHKGKVEKAQRVLSKLRGWVSHEKCSNEFHEMVLYTTENKNTSSGDQNVEDDFLDRWKQLLEPDVLKPFWLLMMYFFFSNLLSGVPLSPYLVYVFTEFGVDVDVSSIIVLSQCIAMVGGVLTVFSVNKLGKRFLTLSTLLITSLCYISIGLIGVYWTDSKLLTSRLILILYLVSTFVASLGIMPIGWILLSEIFPMKSRNITCSMCSTLSFILSFFMTKNYLTFVALVNLYNTFTIFGISGLIGCAYFYFYLPETENKTLQEISEFFK</sequence>
<keyword evidence="2 5" id="KW-0812">Transmembrane</keyword>
<evidence type="ECO:0000313" key="8">
    <source>
        <dbReference type="RefSeq" id="XP_025416354.1"/>
    </source>
</evidence>
<accession>A0A8B8FZF4</accession>
<feature type="transmembrane region" description="Helical" evidence="5">
    <location>
        <begin position="21"/>
        <end position="45"/>
    </location>
</feature>
<dbReference type="PROSITE" id="PS50850">
    <property type="entry name" value="MFS"/>
    <property type="match status" value="1"/>
</dbReference>
<organism evidence="7 8">
    <name type="scientific">Sipha flava</name>
    <name type="common">yellow sugarcane aphid</name>
    <dbReference type="NCBI Taxonomy" id="143950"/>
    <lineage>
        <taxon>Eukaryota</taxon>
        <taxon>Metazoa</taxon>
        <taxon>Ecdysozoa</taxon>
        <taxon>Arthropoda</taxon>
        <taxon>Hexapoda</taxon>
        <taxon>Insecta</taxon>
        <taxon>Pterygota</taxon>
        <taxon>Neoptera</taxon>
        <taxon>Paraneoptera</taxon>
        <taxon>Hemiptera</taxon>
        <taxon>Sternorrhyncha</taxon>
        <taxon>Aphidomorpha</taxon>
        <taxon>Aphidoidea</taxon>
        <taxon>Aphididae</taxon>
        <taxon>Sipha</taxon>
    </lineage>
</organism>
<dbReference type="InterPro" id="IPR020846">
    <property type="entry name" value="MFS_dom"/>
</dbReference>
<keyword evidence="7" id="KW-1185">Reference proteome</keyword>
<name>A0A8B8FZF4_9HEMI</name>
<dbReference type="Proteomes" id="UP000694846">
    <property type="component" value="Unplaced"/>
</dbReference>
<evidence type="ECO:0000256" key="1">
    <source>
        <dbReference type="ARBA" id="ARBA00004141"/>
    </source>
</evidence>
<dbReference type="GeneID" id="112687700"/>
<evidence type="ECO:0000259" key="6">
    <source>
        <dbReference type="PROSITE" id="PS50850"/>
    </source>
</evidence>
<dbReference type="InterPro" id="IPR036259">
    <property type="entry name" value="MFS_trans_sf"/>
</dbReference>
<dbReference type="Gene3D" id="1.20.1250.20">
    <property type="entry name" value="MFS general substrate transporter like domains"/>
    <property type="match status" value="1"/>
</dbReference>
<evidence type="ECO:0000256" key="4">
    <source>
        <dbReference type="ARBA" id="ARBA00023136"/>
    </source>
</evidence>
<feature type="transmembrane region" description="Helical" evidence="5">
    <location>
        <begin position="310"/>
        <end position="332"/>
    </location>
</feature>
<feature type="transmembrane region" description="Helical" evidence="5">
    <location>
        <begin position="436"/>
        <end position="458"/>
    </location>
</feature>
<comment type="subcellular location">
    <subcellularLocation>
        <location evidence="1">Membrane</location>
        <topology evidence="1">Multi-pass membrane protein</topology>
    </subcellularLocation>
</comment>
<feature type="transmembrane region" description="Helical" evidence="5">
    <location>
        <begin position="275"/>
        <end position="298"/>
    </location>
</feature>
<evidence type="ECO:0000256" key="5">
    <source>
        <dbReference type="SAM" id="Phobius"/>
    </source>
</evidence>
<feature type="transmembrane region" description="Helical" evidence="5">
    <location>
        <begin position="65"/>
        <end position="87"/>
    </location>
</feature>
<dbReference type="AlphaFoldDB" id="A0A8B8FZF4"/>
<dbReference type="GO" id="GO:0022857">
    <property type="term" value="F:transmembrane transporter activity"/>
    <property type="evidence" value="ECO:0007669"/>
    <property type="project" value="InterPro"/>
</dbReference>
<proteinExistence type="predicted"/>
<dbReference type="OrthoDB" id="6133115at2759"/>
<feature type="transmembrane region" description="Helical" evidence="5">
    <location>
        <begin position="374"/>
        <end position="395"/>
    </location>
</feature>
<feature type="transmembrane region" description="Helical" evidence="5">
    <location>
        <begin position="339"/>
        <end position="362"/>
    </location>
</feature>
<evidence type="ECO:0000256" key="2">
    <source>
        <dbReference type="ARBA" id="ARBA00022692"/>
    </source>
</evidence>
<feature type="transmembrane region" description="Helical" evidence="5">
    <location>
        <begin position="180"/>
        <end position="199"/>
    </location>
</feature>
<dbReference type="GO" id="GO:0016020">
    <property type="term" value="C:membrane"/>
    <property type="evidence" value="ECO:0007669"/>
    <property type="project" value="UniProtKB-SubCell"/>
</dbReference>
<evidence type="ECO:0000256" key="3">
    <source>
        <dbReference type="ARBA" id="ARBA00022989"/>
    </source>
</evidence>
<keyword evidence="4 5" id="KW-0472">Membrane</keyword>
<protein>
    <submittedName>
        <fullName evidence="8">Facilitated trehalose transporter Tret1-like</fullName>
    </submittedName>
</protein>
<dbReference type="Pfam" id="PF00083">
    <property type="entry name" value="Sugar_tr"/>
    <property type="match status" value="1"/>
</dbReference>
<feature type="domain" description="Major facilitator superfamily (MFS) profile" evidence="6">
    <location>
        <begin position="18"/>
        <end position="462"/>
    </location>
</feature>
<feature type="transmembrane region" description="Helical" evidence="5">
    <location>
        <begin position="407"/>
        <end position="424"/>
    </location>
</feature>
<keyword evidence="3 5" id="KW-1133">Transmembrane helix</keyword>
<dbReference type="PROSITE" id="PS00217">
    <property type="entry name" value="SUGAR_TRANSPORT_2"/>
    <property type="match status" value="1"/>
</dbReference>
<dbReference type="InterPro" id="IPR005828">
    <property type="entry name" value="MFS_sugar_transport-like"/>
</dbReference>
<dbReference type="PANTHER" id="PTHR48021">
    <property type="match status" value="1"/>
</dbReference>
<dbReference type="RefSeq" id="XP_025416354.1">
    <property type="nucleotide sequence ID" value="XM_025560569.1"/>
</dbReference>
<gene>
    <name evidence="8" type="primary">LOC112687700</name>
</gene>
<dbReference type="InterPro" id="IPR050549">
    <property type="entry name" value="MFS_Trehalose_Transporter"/>
</dbReference>
<feature type="transmembrane region" description="Helical" evidence="5">
    <location>
        <begin position="119"/>
        <end position="141"/>
    </location>
</feature>
<reference evidence="8" key="1">
    <citation type="submission" date="2025-08" db="UniProtKB">
        <authorList>
            <consortium name="RefSeq"/>
        </authorList>
    </citation>
    <scope>IDENTIFICATION</scope>
    <source>
        <tissue evidence="8">Whole body</tissue>
    </source>
</reference>
<evidence type="ECO:0000313" key="7">
    <source>
        <dbReference type="Proteomes" id="UP000694846"/>
    </source>
</evidence>